<protein>
    <submittedName>
        <fullName evidence="2">Uncharacterized protein</fullName>
    </submittedName>
</protein>
<keyword evidence="1" id="KW-0732">Signal</keyword>
<sequence>MTLLGFRTTGVATAILALSCSDMAYAATWQSAIAVPSTVEYDSNPLLLTSGEKGVTRTIIAPDYSLVGTSGRDEFQFGLGLNIVRSSDTSIVSDREDPRLKLGWQRATETGAFGLTARYEENSTLSTVVQETGVVASDGTQKMYLVGGNWSTALSERSTLVNETDYTHVTYDVASLTNYDELATRFSWNYAWSEQVELFTRLGVTRYEPEKGSAVASSNSYTPAVGLNVQFSERLKGTAYAGLNQVSGTGSGPKGQGGLMLQYAGERIDTSIDASRSTLASGDGGFVEVDALRGTWSYAVGETRRTGFDASWQDAKGRTPNTLKNYSAWFSQELSPFWIARLSYTYKQRQQDGLPDATANVVGLTLTYSYPGL</sequence>
<feature type="chain" id="PRO_5019529365" evidence="1">
    <location>
        <begin position="27"/>
        <end position="373"/>
    </location>
</feature>
<feature type="signal peptide" evidence="1">
    <location>
        <begin position="1"/>
        <end position="26"/>
    </location>
</feature>
<dbReference type="EMBL" id="MOBO01000036">
    <property type="protein sequence ID" value="RON31758.1"/>
    <property type="molecule type" value="Genomic_DNA"/>
</dbReference>
<accession>A0A423J227</accession>
<dbReference type="Proteomes" id="UP000286351">
    <property type="component" value="Unassembled WGS sequence"/>
</dbReference>
<proteinExistence type="predicted"/>
<gene>
    <name evidence="2" type="ORF">BK664_29200</name>
</gene>
<evidence type="ECO:0000313" key="3">
    <source>
        <dbReference type="Proteomes" id="UP000286351"/>
    </source>
</evidence>
<evidence type="ECO:0000313" key="2">
    <source>
        <dbReference type="EMBL" id="RON31758.1"/>
    </source>
</evidence>
<comment type="caution">
    <text evidence="2">The sequence shown here is derived from an EMBL/GenBank/DDBJ whole genome shotgun (WGS) entry which is preliminary data.</text>
</comment>
<reference evidence="2 3" key="1">
    <citation type="submission" date="2016-10" db="EMBL/GenBank/DDBJ databases">
        <title>Comparative genome analysis of multiple Pseudomonas spp. focuses on biocontrol and plant growth promoting traits.</title>
        <authorList>
            <person name="Tao X.-Y."/>
            <person name="Taylor C.G."/>
        </authorList>
    </citation>
    <scope>NUCLEOTIDE SEQUENCE [LARGE SCALE GENOMIC DNA]</scope>
    <source>
        <strain evidence="2 3">38D4</strain>
    </source>
</reference>
<organism evidence="2 3">
    <name type="scientific">Pseudomonas brassicacearum</name>
    <dbReference type="NCBI Taxonomy" id="930166"/>
    <lineage>
        <taxon>Bacteria</taxon>
        <taxon>Pseudomonadati</taxon>
        <taxon>Pseudomonadota</taxon>
        <taxon>Gammaproteobacteria</taxon>
        <taxon>Pseudomonadales</taxon>
        <taxon>Pseudomonadaceae</taxon>
        <taxon>Pseudomonas</taxon>
    </lineage>
</organism>
<name>A0A423J227_9PSED</name>
<dbReference type="AlphaFoldDB" id="A0A423J227"/>
<dbReference type="PROSITE" id="PS51257">
    <property type="entry name" value="PROKAR_LIPOPROTEIN"/>
    <property type="match status" value="1"/>
</dbReference>
<evidence type="ECO:0000256" key="1">
    <source>
        <dbReference type="SAM" id="SignalP"/>
    </source>
</evidence>